<gene>
    <name evidence="1" type="ORF">GBK04_25445</name>
</gene>
<sequence length="132" mass="14976">MENNKRFVLTTAEAIGEEPDSKFGKPTKWWLDTARPIGGEPGGFIAVQTYADKDPNDFVQVGDSMGVLFTDQAEYYFVCDRCYQTYAHMQWSGSTKAAKGWMERARAELLEHKETKGWCEFCDPIFGNGGWI</sequence>
<dbReference type="RefSeq" id="WP_152764644.1">
    <property type="nucleotide sequence ID" value="NZ_WHLY01000002.1"/>
</dbReference>
<evidence type="ECO:0000313" key="1">
    <source>
        <dbReference type="EMBL" id="MPR36595.1"/>
    </source>
</evidence>
<accession>A0A7C9BMT7</accession>
<protein>
    <submittedName>
        <fullName evidence="1">Uncharacterized protein</fullName>
    </submittedName>
</protein>
<dbReference type="AlphaFoldDB" id="A0A7C9BMT7"/>
<dbReference type="EMBL" id="WHLY01000002">
    <property type="protein sequence ID" value="MPR36595.1"/>
    <property type="molecule type" value="Genomic_DNA"/>
</dbReference>
<comment type="caution">
    <text evidence="1">The sequence shown here is derived from an EMBL/GenBank/DDBJ whole genome shotgun (WGS) entry which is preliminary data.</text>
</comment>
<evidence type="ECO:0000313" key="2">
    <source>
        <dbReference type="Proteomes" id="UP000479293"/>
    </source>
</evidence>
<dbReference type="Proteomes" id="UP000479293">
    <property type="component" value="Unassembled WGS sequence"/>
</dbReference>
<proteinExistence type="predicted"/>
<name>A0A7C9BMT7_9BACT</name>
<organism evidence="1 2">
    <name type="scientific">Salmonirosea aquatica</name>
    <dbReference type="NCBI Taxonomy" id="2654236"/>
    <lineage>
        <taxon>Bacteria</taxon>
        <taxon>Pseudomonadati</taxon>
        <taxon>Bacteroidota</taxon>
        <taxon>Cytophagia</taxon>
        <taxon>Cytophagales</taxon>
        <taxon>Spirosomataceae</taxon>
        <taxon>Salmonirosea</taxon>
    </lineage>
</organism>
<reference evidence="1 2" key="1">
    <citation type="submission" date="2019-10" db="EMBL/GenBank/DDBJ databases">
        <title>Draft Genome Sequence of Cytophagaceae sp. SJW1-29.</title>
        <authorList>
            <person name="Choi A."/>
        </authorList>
    </citation>
    <scope>NUCLEOTIDE SEQUENCE [LARGE SCALE GENOMIC DNA]</scope>
    <source>
        <strain evidence="1 2">SJW1-29</strain>
    </source>
</reference>
<keyword evidence="2" id="KW-1185">Reference proteome</keyword>